<dbReference type="OrthoDB" id="5954035at2759"/>
<evidence type="ECO:0000256" key="4">
    <source>
        <dbReference type="ARBA" id="ARBA00050620"/>
    </source>
</evidence>
<evidence type="ECO:0000256" key="1">
    <source>
        <dbReference type="ARBA" id="ARBA00010884"/>
    </source>
</evidence>
<feature type="domain" description="AB hydrolase-1" evidence="9">
    <location>
        <begin position="125"/>
        <end position="369"/>
    </location>
</feature>
<dbReference type="PIRSF" id="PIRSF005211">
    <property type="entry name" value="Ab_hydro_YheT"/>
    <property type="match status" value="1"/>
</dbReference>
<comment type="function">
    <text evidence="5">Displays enzymatic activity both for medium-chain fatty acid (MCFA) ethyl ester synthesis and hydrolysis (esterase activity). MCFA are toxic for yeast and this enzyme could thus be involved in their detoxification by esterification.</text>
</comment>
<evidence type="ECO:0000313" key="10">
    <source>
        <dbReference type="EMBL" id="KEQ77113.1"/>
    </source>
</evidence>
<dbReference type="FunFam" id="3.40.50.1820:FF:000137">
    <property type="entry name" value="EEB1p Acyl-coenzymeA:ethanol O-acyltransferase"/>
    <property type="match status" value="1"/>
</dbReference>
<dbReference type="InterPro" id="IPR029058">
    <property type="entry name" value="AB_hydrolase_fold"/>
</dbReference>
<comment type="catalytic activity">
    <reaction evidence="4">
        <text>an aliphatic alcohol + acetyl-CoA = an acetyl ester + CoA</text>
        <dbReference type="Rhea" id="RHEA:17229"/>
        <dbReference type="ChEBI" id="CHEBI:2571"/>
        <dbReference type="ChEBI" id="CHEBI:47622"/>
        <dbReference type="ChEBI" id="CHEBI:57287"/>
        <dbReference type="ChEBI" id="CHEBI:57288"/>
        <dbReference type="EC" id="2.3.1.84"/>
    </reaction>
</comment>
<accession>A0A074WVE7</accession>
<dbReference type="Gene3D" id="3.40.50.1820">
    <property type="entry name" value="alpha/beta hydrolase"/>
    <property type="match status" value="1"/>
</dbReference>
<dbReference type="GO" id="GO:0004026">
    <property type="term" value="F:alcohol O-acetyltransferase activity"/>
    <property type="evidence" value="ECO:0007669"/>
    <property type="project" value="UniProtKB-EC"/>
</dbReference>
<dbReference type="GO" id="GO:0008126">
    <property type="term" value="F:acetylesterase activity"/>
    <property type="evidence" value="ECO:0007669"/>
    <property type="project" value="TreeGrafter"/>
</dbReference>
<comment type="similarity">
    <text evidence="1">Belongs to the AB hydrolase superfamily. AB hydrolase 4 family.</text>
</comment>
<evidence type="ECO:0000256" key="6">
    <source>
        <dbReference type="ARBA" id="ARBA00066969"/>
    </source>
</evidence>
<dbReference type="Proteomes" id="UP000027730">
    <property type="component" value="Unassembled WGS sequence"/>
</dbReference>
<evidence type="ECO:0000256" key="3">
    <source>
        <dbReference type="ARBA" id="ARBA00022801"/>
    </source>
</evidence>
<dbReference type="Pfam" id="PF00561">
    <property type="entry name" value="Abhydrolase_1"/>
    <property type="match status" value="1"/>
</dbReference>
<dbReference type="RefSeq" id="XP_013431237.1">
    <property type="nucleotide sequence ID" value="XM_013575783.1"/>
</dbReference>
<dbReference type="GO" id="GO:0047372">
    <property type="term" value="F:monoacylglycerol lipase activity"/>
    <property type="evidence" value="ECO:0007669"/>
    <property type="project" value="TreeGrafter"/>
</dbReference>
<feature type="active site" description="Charge relay system" evidence="8">
    <location>
        <position position="209"/>
    </location>
</feature>
<keyword evidence="3 10" id="KW-0378">Hydrolase</keyword>
<dbReference type="EMBL" id="KL584703">
    <property type="protein sequence ID" value="KEQ77113.1"/>
    <property type="molecule type" value="Genomic_DNA"/>
</dbReference>
<evidence type="ECO:0000256" key="8">
    <source>
        <dbReference type="PIRSR" id="PIRSR005211-1"/>
    </source>
</evidence>
<dbReference type="GeneID" id="25414695"/>
<dbReference type="EC" id="2.3.1.84" evidence="6"/>
<dbReference type="PANTHER" id="PTHR10794:SF63">
    <property type="entry name" value="ALPHA_BETA HYDROLASE 1, ISOFORM A"/>
    <property type="match status" value="1"/>
</dbReference>
<keyword evidence="11" id="KW-1185">Reference proteome</keyword>
<evidence type="ECO:0000256" key="7">
    <source>
        <dbReference type="ARBA" id="ARBA00080774"/>
    </source>
</evidence>
<dbReference type="InterPro" id="IPR012020">
    <property type="entry name" value="ABHD4"/>
</dbReference>
<name>A0A074WVE7_9PEZI</name>
<feature type="active site" description="Charge relay system" evidence="8">
    <location>
        <position position="367"/>
    </location>
</feature>
<reference evidence="10 11" key="1">
    <citation type="journal article" date="2014" name="BMC Genomics">
        <title>Genome sequencing of four Aureobasidium pullulans varieties: biotechnological potential, stress tolerance, and description of new species.</title>
        <authorList>
            <person name="Gostin Ar C."/>
            <person name="Ohm R.A."/>
            <person name="Kogej T."/>
            <person name="Sonjak S."/>
            <person name="Turk M."/>
            <person name="Zajc J."/>
            <person name="Zalar P."/>
            <person name="Grube M."/>
            <person name="Sun H."/>
            <person name="Han J."/>
            <person name="Sharma A."/>
            <person name="Chiniquy J."/>
            <person name="Ngan C.Y."/>
            <person name="Lipzen A."/>
            <person name="Barry K."/>
            <person name="Grigoriev I.V."/>
            <person name="Gunde-Cimerman N."/>
        </authorList>
    </citation>
    <scope>NUCLEOTIDE SEQUENCE [LARGE SCALE GENOMIC DNA]</scope>
    <source>
        <strain evidence="10 11">CBS 147.97</strain>
    </source>
</reference>
<keyword evidence="2" id="KW-0808">Transferase</keyword>
<organism evidence="10 11">
    <name type="scientific">Aureobasidium namibiae CBS 147.97</name>
    <dbReference type="NCBI Taxonomy" id="1043004"/>
    <lineage>
        <taxon>Eukaryota</taxon>
        <taxon>Fungi</taxon>
        <taxon>Dikarya</taxon>
        <taxon>Ascomycota</taxon>
        <taxon>Pezizomycotina</taxon>
        <taxon>Dothideomycetes</taxon>
        <taxon>Dothideomycetidae</taxon>
        <taxon>Dothideales</taxon>
        <taxon>Saccotheciaceae</taxon>
        <taxon>Aureobasidium</taxon>
    </lineage>
</organism>
<dbReference type="SUPFAM" id="SSF53474">
    <property type="entry name" value="alpha/beta-Hydrolases"/>
    <property type="match status" value="1"/>
</dbReference>
<gene>
    <name evidence="10" type="ORF">M436DRAFT_70010</name>
</gene>
<feature type="active site" description="Charge relay system" evidence="8">
    <location>
        <position position="338"/>
    </location>
</feature>
<evidence type="ECO:0000256" key="2">
    <source>
        <dbReference type="ARBA" id="ARBA00022679"/>
    </source>
</evidence>
<dbReference type="AlphaFoldDB" id="A0A074WVE7"/>
<dbReference type="HOGENOM" id="CLU_032487_1_0_1"/>
<dbReference type="GO" id="GO:0051793">
    <property type="term" value="P:medium-chain fatty acid catabolic process"/>
    <property type="evidence" value="ECO:0007669"/>
    <property type="project" value="UniProtKB-ARBA"/>
</dbReference>
<dbReference type="InterPro" id="IPR050960">
    <property type="entry name" value="AB_hydrolase_4_sf"/>
</dbReference>
<evidence type="ECO:0000259" key="9">
    <source>
        <dbReference type="Pfam" id="PF00561"/>
    </source>
</evidence>
<dbReference type="PANTHER" id="PTHR10794">
    <property type="entry name" value="ABHYDROLASE DOMAIN-CONTAINING PROTEIN"/>
    <property type="match status" value="1"/>
</dbReference>
<proteinExistence type="inferred from homology"/>
<dbReference type="InterPro" id="IPR000073">
    <property type="entry name" value="AB_hydrolase_1"/>
</dbReference>
<evidence type="ECO:0000313" key="11">
    <source>
        <dbReference type="Proteomes" id="UP000027730"/>
    </source>
</evidence>
<dbReference type="STRING" id="1043004.A0A074WVE7"/>
<evidence type="ECO:0000256" key="5">
    <source>
        <dbReference type="ARBA" id="ARBA00054277"/>
    </source>
</evidence>
<protein>
    <recommendedName>
        <fullName evidence="6">alcohol O-acetyltransferase</fullName>
        <ecNumber evidence="6">2.3.1.84</ecNumber>
    </recommendedName>
    <alternativeName>
        <fullName evidence="7">Alcohol O-acetyltransferase</fullName>
    </alternativeName>
</protein>
<dbReference type="GO" id="GO:0051792">
    <property type="term" value="P:medium-chain fatty acid biosynthetic process"/>
    <property type="evidence" value="ECO:0007669"/>
    <property type="project" value="TreeGrafter"/>
</dbReference>
<sequence length="443" mass="49366">MDLSWLLGHARVSFHHSKNTISLASKSGKTALSDICKASTPPCKLNPLLFNGHLHTAWTAVKAAGPPIVYKRQIFESDDPRFAGTFAVDFVAHEQALSEDSSLPPRTTYFTANEFANIGSDDAKPMLITLHGLSGGSHEIYLRHVLEPLVNQSEQGDWEAIVVNSRGCAMSKITTGILYNARATWDLRQTVKWCRKMYPHRPLYAIGYSLGANILTNYLGEEGDACELQAAVICSNPWKLEVASLALQRTWLGLNVYSKTMGTSMKKLFAQHADQVVRNGNIDPERVAKVTYLHEFDREIQCPTWGYPTEYAYYRDASSADSVTAIRIPTFAIHAEDDPIAVDEAVPYEEIKQNPYVVMCSTSTGGHLSWFEVGGTRWFSKPAVNFLQKMAREYDSGREGGPTGVLSEMTRTATSSTGFKSPFVFEPMRRKMYLPELGTEQDR</sequence>